<dbReference type="InterPro" id="IPR005144">
    <property type="entry name" value="ATP-cone_dom"/>
</dbReference>
<evidence type="ECO:0000256" key="4">
    <source>
        <dbReference type="ARBA" id="ARBA00023015"/>
    </source>
</evidence>
<comment type="function">
    <text evidence="7">Negatively regulates transcription of bacterial ribonucleotide reductase nrd genes and operons by binding to NrdR-boxes.</text>
</comment>
<keyword evidence="5 7" id="KW-0238">DNA-binding</keyword>
<dbReference type="GO" id="GO:0005524">
    <property type="term" value="F:ATP binding"/>
    <property type="evidence" value="ECO:0007669"/>
    <property type="project" value="UniProtKB-UniRule"/>
</dbReference>
<dbReference type="EMBL" id="CP024988">
    <property type="protein sequence ID" value="AWT26052.1"/>
    <property type="molecule type" value="Genomic_DNA"/>
</dbReference>
<dbReference type="GO" id="GO:0008270">
    <property type="term" value="F:zinc ion binding"/>
    <property type="evidence" value="ECO:0007669"/>
    <property type="project" value="UniProtKB-UniRule"/>
</dbReference>
<evidence type="ECO:0000259" key="9">
    <source>
        <dbReference type="PROSITE" id="PS51161"/>
    </source>
</evidence>
<comment type="similarity">
    <text evidence="7">Belongs to the NrdR family.</text>
</comment>
<keyword evidence="3 7" id="KW-0067">ATP-binding</keyword>
<evidence type="ECO:0000313" key="11">
    <source>
        <dbReference type="Proteomes" id="UP000247696"/>
    </source>
</evidence>
<evidence type="ECO:0000256" key="6">
    <source>
        <dbReference type="ARBA" id="ARBA00023163"/>
    </source>
</evidence>
<dbReference type="AlphaFoldDB" id="A0A2Z3YNG1"/>
<keyword evidence="1 7" id="KW-0678">Repressor</keyword>
<dbReference type="PANTHER" id="PTHR30455:SF2">
    <property type="entry name" value="TRANSCRIPTIONAL REPRESSOR NRDR"/>
    <property type="match status" value="1"/>
</dbReference>
<feature type="region of interest" description="Disordered" evidence="8">
    <location>
        <begin position="144"/>
        <end position="179"/>
    </location>
</feature>
<dbReference type="Pfam" id="PF03477">
    <property type="entry name" value="ATP-cone"/>
    <property type="match status" value="1"/>
</dbReference>
<dbReference type="STRING" id="1737425.GCA_900049755_00043"/>
<protein>
    <recommendedName>
        <fullName evidence="7">Transcriptional repressor NrdR</fullName>
    </recommendedName>
</protein>
<evidence type="ECO:0000256" key="3">
    <source>
        <dbReference type="ARBA" id="ARBA00022840"/>
    </source>
</evidence>
<organism evidence="10 11">
    <name type="scientific">Corynebacterium provencense</name>
    <dbReference type="NCBI Taxonomy" id="1737425"/>
    <lineage>
        <taxon>Bacteria</taxon>
        <taxon>Bacillati</taxon>
        <taxon>Actinomycetota</taxon>
        <taxon>Actinomycetes</taxon>
        <taxon>Mycobacteriales</taxon>
        <taxon>Corynebacteriaceae</taxon>
        <taxon>Corynebacterium</taxon>
    </lineage>
</organism>
<dbReference type="NCBIfam" id="TIGR00244">
    <property type="entry name" value="transcriptional regulator NrdR"/>
    <property type="match status" value="1"/>
</dbReference>
<dbReference type="PROSITE" id="PS51161">
    <property type="entry name" value="ATP_CONE"/>
    <property type="match status" value="1"/>
</dbReference>
<dbReference type="Proteomes" id="UP000247696">
    <property type="component" value="Chromosome"/>
</dbReference>
<proteinExistence type="inferred from homology"/>
<evidence type="ECO:0000256" key="8">
    <source>
        <dbReference type="SAM" id="MobiDB-lite"/>
    </source>
</evidence>
<feature type="zinc finger region" evidence="7">
    <location>
        <begin position="3"/>
        <end position="34"/>
    </location>
</feature>
<dbReference type="Pfam" id="PF22811">
    <property type="entry name" value="Zn_ribbon_NrdR"/>
    <property type="match status" value="1"/>
</dbReference>
<keyword evidence="6 7" id="KW-0804">Transcription</keyword>
<evidence type="ECO:0000256" key="7">
    <source>
        <dbReference type="HAMAP-Rule" id="MF_00440"/>
    </source>
</evidence>
<feature type="domain" description="ATP-cone" evidence="9">
    <location>
        <begin position="46"/>
        <end position="136"/>
    </location>
</feature>
<evidence type="ECO:0000256" key="1">
    <source>
        <dbReference type="ARBA" id="ARBA00022491"/>
    </source>
</evidence>
<keyword evidence="7" id="KW-0862">Zinc</keyword>
<dbReference type="PANTHER" id="PTHR30455">
    <property type="entry name" value="TRANSCRIPTIONAL REPRESSOR NRDR"/>
    <property type="match status" value="1"/>
</dbReference>
<dbReference type="InterPro" id="IPR055173">
    <property type="entry name" value="NrdR-like_N"/>
</dbReference>
<keyword evidence="7" id="KW-0479">Metal-binding</keyword>
<dbReference type="InterPro" id="IPR003796">
    <property type="entry name" value="RNR_NrdR-like"/>
</dbReference>
<keyword evidence="4 7" id="KW-0805">Transcription regulation</keyword>
<name>A0A2Z3YNG1_9CORY</name>
<keyword evidence="2 7" id="KW-0547">Nucleotide-binding</keyword>
<feature type="compositionally biased region" description="Basic and acidic residues" evidence="8">
    <location>
        <begin position="165"/>
        <end position="179"/>
    </location>
</feature>
<dbReference type="GO" id="GO:0003677">
    <property type="term" value="F:DNA binding"/>
    <property type="evidence" value="ECO:0007669"/>
    <property type="project" value="UniProtKB-KW"/>
</dbReference>
<feature type="compositionally biased region" description="Basic and acidic residues" evidence="8">
    <location>
        <begin position="144"/>
        <end position="157"/>
    </location>
</feature>
<keyword evidence="7" id="KW-0863">Zinc-finger</keyword>
<keyword evidence="11" id="KW-1185">Reference proteome</keyword>
<reference evidence="11" key="1">
    <citation type="submission" date="2017-11" db="EMBL/GenBank/DDBJ databases">
        <title>Otitis media/interna in a cat caused by the recently described species Corynebacterium provencense.</title>
        <authorList>
            <person name="Kittl S."/>
            <person name="Brodard I."/>
            <person name="Rychener L."/>
            <person name="Jores J."/>
            <person name="Roosje P."/>
            <person name="Gobeli Brawand S."/>
        </authorList>
    </citation>
    <scope>NUCLEOTIDE SEQUENCE [LARGE SCALE GENOMIC DNA]</scope>
    <source>
        <strain evidence="11">17KM38</strain>
    </source>
</reference>
<evidence type="ECO:0000256" key="2">
    <source>
        <dbReference type="ARBA" id="ARBA00022741"/>
    </source>
</evidence>
<dbReference type="KEGG" id="cpre:Csp1_12520"/>
<dbReference type="GO" id="GO:0045892">
    <property type="term" value="P:negative regulation of DNA-templated transcription"/>
    <property type="evidence" value="ECO:0007669"/>
    <property type="project" value="UniProtKB-UniRule"/>
</dbReference>
<gene>
    <name evidence="7 10" type="primary">nrdR</name>
    <name evidence="10" type="ORF">Csp1_12520</name>
</gene>
<evidence type="ECO:0000256" key="5">
    <source>
        <dbReference type="ARBA" id="ARBA00023125"/>
    </source>
</evidence>
<accession>A0A2Z3YNG1</accession>
<sequence>MLCPSCRSQRSRVLDSRTVESGSAIRRRRECTRCGTRFTTIERSVLLVTKRNGVTEEFSRDKVIRGVGRACQGLSVSEDDLKVLAHEVEQSIRATHGSQVAANDIGLAILDPLRKLDEVAYLRFASVYKSFRSAEDFENEIRMLRDQHSDSGRHPDSRSGSGSADDDRAPETATDVRPR</sequence>
<comment type="cofactor">
    <cofactor evidence="7">
        <name>Zn(2+)</name>
        <dbReference type="ChEBI" id="CHEBI:29105"/>
    </cofactor>
    <text evidence="7">Binds 1 zinc ion.</text>
</comment>
<dbReference type="HAMAP" id="MF_00440">
    <property type="entry name" value="NrdR"/>
    <property type="match status" value="1"/>
</dbReference>
<evidence type="ECO:0000313" key="10">
    <source>
        <dbReference type="EMBL" id="AWT26052.1"/>
    </source>
</evidence>
<dbReference type="RefSeq" id="WP_078056985.1">
    <property type="nucleotide sequence ID" value="NZ_CABKVS010000001.1"/>
</dbReference>
<dbReference type="OrthoDB" id="9807461at2"/>